<gene>
    <name evidence="1" type="ORF">VA613_10360</name>
</gene>
<evidence type="ECO:0000313" key="1">
    <source>
        <dbReference type="EMBL" id="WRS40724.1"/>
    </source>
</evidence>
<keyword evidence="1" id="KW-0489">Methyltransferase</keyword>
<organism evidence="1 2">
    <name type="scientific">Thiobacillus sedimenti</name>
    <dbReference type="NCBI Taxonomy" id="3110231"/>
    <lineage>
        <taxon>Bacteria</taxon>
        <taxon>Pseudomonadati</taxon>
        <taxon>Pseudomonadota</taxon>
        <taxon>Betaproteobacteria</taxon>
        <taxon>Nitrosomonadales</taxon>
        <taxon>Thiobacillaceae</taxon>
        <taxon>Thiobacillus</taxon>
    </lineage>
</organism>
<proteinExistence type="predicted"/>
<dbReference type="EC" id="2.1.1.-" evidence="1"/>
<keyword evidence="1" id="KW-0808">Transferase</keyword>
<dbReference type="Pfam" id="PF13489">
    <property type="entry name" value="Methyltransf_23"/>
    <property type="match status" value="1"/>
</dbReference>
<protein>
    <submittedName>
        <fullName evidence="1">Class I SAM-dependent methyltransferase</fullName>
        <ecNumber evidence="1">2.1.1.-</ecNumber>
    </submittedName>
</protein>
<dbReference type="EMBL" id="CP141769">
    <property type="protein sequence ID" value="WRS40724.1"/>
    <property type="molecule type" value="Genomic_DNA"/>
</dbReference>
<dbReference type="InterPro" id="IPR029063">
    <property type="entry name" value="SAM-dependent_MTases_sf"/>
</dbReference>
<dbReference type="Proteomes" id="UP001334732">
    <property type="component" value="Chromosome"/>
</dbReference>
<dbReference type="GO" id="GO:0008168">
    <property type="term" value="F:methyltransferase activity"/>
    <property type="evidence" value="ECO:0007669"/>
    <property type="project" value="UniProtKB-KW"/>
</dbReference>
<name>A0ABZ1CMV2_9PROT</name>
<dbReference type="GO" id="GO:0032259">
    <property type="term" value="P:methylation"/>
    <property type="evidence" value="ECO:0007669"/>
    <property type="project" value="UniProtKB-KW"/>
</dbReference>
<reference evidence="1 2" key="1">
    <citation type="submission" date="2023-12" db="EMBL/GenBank/DDBJ databases">
        <title>Thiobacillus sedimentum sp. nov., a chemolithoautotrophic sulfur-oxidizing bacterium isolated from freshwater sediment.</title>
        <authorList>
            <person name="Luo J."/>
            <person name="Dai C."/>
        </authorList>
    </citation>
    <scope>NUCLEOTIDE SEQUENCE [LARGE SCALE GENOMIC DNA]</scope>
    <source>
        <strain evidence="1 2">SCUT-2</strain>
    </source>
</reference>
<keyword evidence="2" id="KW-1185">Reference proteome</keyword>
<evidence type="ECO:0000313" key="2">
    <source>
        <dbReference type="Proteomes" id="UP001334732"/>
    </source>
</evidence>
<accession>A0ABZ1CMV2</accession>
<dbReference type="Gene3D" id="3.40.50.150">
    <property type="entry name" value="Vaccinia Virus protein VP39"/>
    <property type="match status" value="1"/>
</dbReference>
<dbReference type="RefSeq" id="WP_324781237.1">
    <property type="nucleotide sequence ID" value="NZ_CP141769.1"/>
</dbReference>
<dbReference type="SUPFAM" id="SSF53335">
    <property type="entry name" value="S-adenosyl-L-methionine-dependent methyltransferases"/>
    <property type="match status" value="1"/>
</dbReference>
<sequence>MDGGCPVCSGSMTHCFSAEVLGKYQADYEVCGACGFLRARDPHWLEEAYSSAIAAADTGLVARNFAVACKLAGVLYLALGERGQGRYLDAAGGYGMLTRLMRDFGFDFYWADKYCSNVLVPGFEYRQEDGPCNAVTAIEVFEHLTDPVAFVAETLKLSGARTLIFTTELYEGDPPRPDAWWYYTFATGQHIGFFKHRTLETLAEKMGLHFSSANGIHILSAQRINERLLRVVTGRWVSRIAPLFVRRALGSKTMSDHQLMLQRIG</sequence>